<protein>
    <submittedName>
        <fullName evidence="2">GNAT family N-acetyltransferase</fullName>
    </submittedName>
</protein>
<dbReference type="PANTHER" id="PTHR43792:SF13">
    <property type="entry name" value="ACETYLTRANSFERASE"/>
    <property type="match status" value="1"/>
</dbReference>
<dbReference type="Proteomes" id="UP000712570">
    <property type="component" value="Unassembled WGS sequence"/>
</dbReference>
<feature type="domain" description="N-acetyltransferase" evidence="1">
    <location>
        <begin position="1"/>
        <end position="132"/>
    </location>
</feature>
<organism evidence="2 3">
    <name type="scientific">Iodobacter violaceini</name>
    <dbReference type="NCBI Taxonomy" id="3044271"/>
    <lineage>
        <taxon>Bacteria</taxon>
        <taxon>Pseudomonadati</taxon>
        <taxon>Pseudomonadota</taxon>
        <taxon>Betaproteobacteria</taxon>
        <taxon>Neisseriales</taxon>
        <taxon>Chitinibacteraceae</taxon>
        <taxon>Iodobacter</taxon>
    </lineage>
</organism>
<comment type="caution">
    <text evidence="2">The sequence shown here is derived from an EMBL/GenBank/DDBJ whole genome shotgun (WGS) entry which is preliminary data.</text>
</comment>
<proteinExistence type="predicted"/>
<dbReference type="RefSeq" id="WP_166828401.1">
    <property type="nucleotide sequence ID" value="NZ_JAAOLX010000008.1"/>
</dbReference>
<dbReference type="InterPro" id="IPR051531">
    <property type="entry name" value="N-acetyltransferase"/>
</dbReference>
<evidence type="ECO:0000313" key="2">
    <source>
        <dbReference type="EMBL" id="NHQ87679.1"/>
    </source>
</evidence>
<dbReference type="Pfam" id="PF13302">
    <property type="entry name" value="Acetyltransf_3"/>
    <property type="match status" value="1"/>
</dbReference>
<dbReference type="InterPro" id="IPR000182">
    <property type="entry name" value="GNAT_dom"/>
</dbReference>
<dbReference type="EMBL" id="JAAOLX010000008">
    <property type="protein sequence ID" value="NHQ87679.1"/>
    <property type="molecule type" value="Genomic_DNA"/>
</dbReference>
<evidence type="ECO:0000259" key="1">
    <source>
        <dbReference type="PROSITE" id="PS51186"/>
    </source>
</evidence>
<reference evidence="2 3" key="1">
    <citation type="submission" date="2020-03" db="EMBL/GenBank/DDBJ databases">
        <title>Draft genome sequence of environmentally isolated violet-colored cultures.</title>
        <authorList>
            <person name="Wilson H.S."/>
        </authorList>
    </citation>
    <scope>NUCLEOTIDE SEQUENCE [LARGE SCALE GENOMIC DNA]</scope>
    <source>
        <strain evidence="2 3">HSC-16F04</strain>
    </source>
</reference>
<accession>A0ABX0L045</accession>
<dbReference type="SUPFAM" id="SSF55729">
    <property type="entry name" value="Acyl-CoA N-acyltransferases (Nat)"/>
    <property type="match status" value="1"/>
</dbReference>
<dbReference type="PANTHER" id="PTHR43792">
    <property type="entry name" value="GNAT FAMILY, PUTATIVE (AFU_ORTHOLOGUE AFUA_3G00765)-RELATED-RELATED"/>
    <property type="match status" value="1"/>
</dbReference>
<sequence>MPGFEAGRLCLVAERAAQMLQAGVAAAWARPFYILRPGDLLAVGSCGFKQAPQHRRVEIGYAVLAVHQGQGFATAAVAALLRLAFLSVEADEVLAQINPENIASVCVVQKLGFERGAWLIDEDGEPLVQWLASVSGYK</sequence>
<name>A0ABX0L045_9NEIS</name>
<keyword evidence="3" id="KW-1185">Reference proteome</keyword>
<dbReference type="Gene3D" id="3.40.630.30">
    <property type="match status" value="1"/>
</dbReference>
<dbReference type="InterPro" id="IPR016181">
    <property type="entry name" value="Acyl_CoA_acyltransferase"/>
</dbReference>
<gene>
    <name evidence="2" type="ORF">HA050_16300</name>
</gene>
<dbReference type="PROSITE" id="PS51186">
    <property type="entry name" value="GNAT"/>
    <property type="match status" value="1"/>
</dbReference>
<evidence type="ECO:0000313" key="3">
    <source>
        <dbReference type="Proteomes" id="UP000712570"/>
    </source>
</evidence>